<evidence type="ECO:0000256" key="3">
    <source>
        <dbReference type="ARBA" id="ARBA00023295"/>
    </source>
</evidence>
<dbReference type="Proteomes" id="UP000886808">
    <property type="component" value="Unassembled WGS sequence"/>
</dbReference>
<sequence length="738" mass="85230">MQNINLEWKFKKLPELDINEMSSVSEISDADFEVINVPHTWYQDANGYQGTVIYKKTVNIACDDTKRVFLNFGAADRFCKVFVNGDFMGEHKGGYSAFTFDITNSCKFNSENEIAVLLDNRSFNQISPLAGDFTIFGGLYRDVNIIITEKSCFDRTFYGTNGVIVDDDIDNKGKIYIENHTMGCENAQINYKVFDNKNQLVLDKTQDLTEKTELIVENPELWNGMQNPAMYTLKAEILINGNKTDETEIKFGFKKISIDAQKGFFLNGKHMKINGVAKHQDFGGIFSATTEEHLQKDLDLITEIGANSIRLSHYQHPQRMYELCNENGFVVWAEIPMLKFLDDVKLFENAVSQMKELIYQNIHHPSICFWGIQNEIAMFGESQAMYDRMKELGELTESMDETRISACANLFCVKNDSQLNTHTQAVGYNIYFGWYYGNMADNADFVDKFHNDNPNIPLGITEYGVDCNLSYHAYEPKVRDYSEEFQALYHETVYPIFRQRDYLWGTYVWNMFDFSSEIRDEGGVKYKNCKGLVTYDRQIKKDAFYYYKAQWSNEPFVKITESRFVNREKDQISIKVYSNQNEVSITVNGQTYTQNSENGVFVFENIVLNKGENEVIAQSGELCDKAIFIGVEEKDESYIYVDKNPGINVKNWFIDAVEEEKMFPTGMFSIRESCNTIVENEQAIAVVAEFSEKLAKELIERRGMLPLERILNYMKNEFTEDDCKRLNEALTKVKKDSN</sequence>
<dbReference type="InterPro" id="IPR013783">
    <property type="entry name" value="Ig-like_fold"/>
</dbReference>
<dbReference type="PANTHER" id="PTHR42732:SF1">
    <property type="entry name" value="BETA-MANNOSIDASE"/>
    <property type="match status" value="1"/>
</dbReference>
<comment type="similarity">
    <text evidence="1">Belongs to the glycosyl hydrolase 2 family.</text>
</comment>
<dbReference type="InterPro" id="IPR006104">
    <property type="entry name" value="Glyco_hydro_2_N"/>
</dbReference>
<dbReference type="InterPro" id="IPR008979">
    <property type="entry name" value="Galactose-bd-like_sf"/>
</dbReference>
<evidence type="ECO:0000259" key="4">
    <source>
        <dbReference type="Pfam" id="PF00703"/>
    </source>
</evidence>
<name>A0A9D1TGP3_9FIRM</name>
<reference evidence="7" key="1">
    <citation type="journal article" date="2021" name="PeerJ">
        <title>Extensive microbial diversity within the chicken gut microbiome revealed by metagenomics and culture.</title>
        <authorList>
            <person name="Gilroy R."/>
            <person name="Ravi A."/>
            <person name="Getino M."/>
            <person name="Pursley I."/>
            <person name="Horton D.L."/>
            <person name="Alikhan N.F."/>
            <person name="Baker D."/>
            <person name="Gharbi K."/>
            <person name="Hall N."/>
            <person name="Watson M."/>
            <person name="Adriaenssens E.M."/>
            <person name="Foster-Nyarko E."/>
            <person name="Jarju S."/>
            <person name="Secka A."/>
            <person name="Antonio M."/>
            <person name="Oren A."/>
            <person name="Chaudhuri R.R."/>
            <person name="La Ragione R."/>
            <person name="Hildebrand F."/>
            <person name="Pallen M.J."/>
        </authorList>
    </citation>
    <scope>NUCLEOTIDE SEQUENCE</scope>
    <source>
        <strain evidence="7">CHK193-4272</strain>
    </source>
</reference>
<dbReference type="InterPro" id="IPR017853">
    <property type="entry name" value="GH"/>
</dbReference>
<dbReference type="InterPro" id="IPR051913">
    <property type="entry name" value="GH2_Domain-Containing"/>
</dbReference>
<evidence type="ECO:0000313" key="8">
    <source>
        <dbReference type="Proteomes" id="UP000886808"/>
    </source>
</evidence>
<dbReference type="Pfam" id="PF02836">
    <property type="entry name" value="Glyco_hydro_2_C"/>
    <property type="match status" value="1"/>
</dbReference>
<comment type="caution">
    <text evidence="7">The sequence shown here is derived from an EMBL/GenBank/DDBJ whole genome shotgun (WGS) entry which is preliminary data.</text>
</comment>
<evidence type="ECO:0000256" key="2">
    <source>
        <dbReference type="ARBA" id="ARBA00022801"/>
    </source>
</evidence>
<dbReference type="GO" id="GO:0004553">
    <property type="term" value="F:hydrolase activity, hydrolyzing O-glycosyl compounds"/>
    <property type="evidence" value="ECO:0007669"/>
    <property type="project" value="InterPro"/>
</dbReference>
<dbReference type="SUPFAM" id="SSF49303">
    <property type="entry name" value="beta-Galactosidase/glucuronidase domain"/>
    <property type="match status" value="1"/>
</dbReference>
<organism evidence="7 8">
    <name type="scientific">Candidatus Butyricicoccus avistercoris</name>
    <dbReference type="NCBI Taxonomy" id="2838518"/>
    <lineage>
        <taxon>Bacteria</taxon>
        <taxon>Bacillati</taxon>
        <taxon>Bacillota</taxon>
        <taxon>Clostridia</taxon>
        <taxon>Eubacteriales</taxon>
        <taxon>Butyricicoccaceae</taxon>
        <taxon>Butyricicoccus</taxon>
    </lineage>
</organism>
<dbReference type="Gene3D" id="2.60.120.260">
    <property type="entry name" value="Galactose-binding domain-like"/>
    <property type="match status" value="1"/>
</dbReference>
<gene>
    <name evidence="7" type="ORF">H9746_00070</name>
</gene>
<dbReference type="InterPro" id="IPR006101">
    <property type="entry name" value="Glyco_hydro_2"/>
</dbReference>
<evidence type="ECO:0000313" key="7">
    <source>
        <dbReference type="EMBL" id="HIV61242.1"/>
    </source>
</evidence>
<accession>A0A9D1TGP3</accession>
<feature type="domain" description="Glycoside hydrolase family 2 immunoglobulin-like beta-sandwich" evidence="4">
    <location>
        <begin position="171"/>
        <end position="254"/>
    </location>
</feature>
<dbReference type="PANTHER" id="PTHR42732">
    <property type="entry name" value="BETA-GALACTOSIDASE"/>
    <property type="match status" value="1"/>
</dbReference>
<feature type="domain" description="Glycosyl hydrolases family 2 sugar binding" evidence="6">
    <location>
        <begin position="45"/>
        <end position="146"/>
    </location>
</feature>
<evidence type="ECO:0000259" key="6">
    <source>
        <dbReference type="Pfam" id="PF02837"/>
    </source>
</evidence>
<dbReference type="InterPro" id="IPR006102">
    <property type="entry name" value="Ig-like_GH2"/>
</dbReference>
<reference evidence="7" key="2">
    <citation type="submission" date="2021-04" db="EMBL/GenBank/DDBJ databases">
        <authorList>
            <person name="Gilroy R."/>
        </authorList>
    </citation>
    <scope>NUCLEOTIDE SEQUENCE</scope>
    <source>
        <strain evidence="7">CHK193-4272</strain>
    </source>
</reference>
<evidence type="ECO:0000256" key="1">
    <source>
        <dbReference type="ARBA" id="ARBA00007401"/>
    </source>
</evidence>
<keyword evidence="3" id="KW-0326">Glycosidase</keyword>
<feature type="domain" description="Glycoside hydrolase family 2 catalytic" evidence="5">
    <location>
        <begin position="262"/>
        <end position="551"/>
    </location>
</feature>
<dbReference type="AlphaFoldDB" id="A0A9D1TGP3"/>
<dbReference type="PRINTS" id="PR00132">
    <property type="entry name" value="GLHYDRLASE2"/>
</dbReference>
<dbReference type="Pfam" id="PF00703">
    <property type="entry name" value="Glyco_hydro_2"/>
    <property type="match status" value="1"/>
</dbReference>
<dbReference type="InterPro" id="IPR036156">
    <property type="entry name" value="Beta-gal/glucu_dom_sf"/>
</dbReference>
<dbReference type="GO" id="GO:0005975">
    <property type="term" value="P:carbohydrate metabolic process"/>
    <property type="evidence" value="ECO:0007669"/>
    <property type="project" value="InterPro"/>
</dbReference>
<dbReference type="EMBL" id="DXIE01000002">
    <property type="protein sequence ID" value="HIV61242.1"/>
    <property type="molecule type" value="Genomic_DNA"/>
</dbReference>
<dbReference type="SUPFAM" id="SSF49785">
    <property type="entry name" value="Galactose-binding domain-like"/>
    <property type="match status" value="1"/>
</dbReference>
<evidence type="ECO:0000259" key="5">
    <source>
        <dbReference type="Pfam" id="PF02836"/>
    </source>
</evidence>
<dbReference type="Pfam" id="PF02837">
    <property type="entry name" value="Glyco_hydro_2_N"/>
    <property type="match status" value="1"/>
</dbReference>
<protein>
    <submittedName>
        <fullName evidence="7">Beta galactosidase jelly roll domain-containing protein</fullName>
    </submittedName>
</protein>
<dbReference type="InterPro" id="IPR006103">
    <property type="entry name" value="Glyco_hydro_2_cat"/>
</dbReference>
<dbReference type="SUPFAM" id="SSF51445">
    <property type="entry name" value="(Trans)glycosidases"/>
    <property type="match status" value="1"/>
</dbReference>
<dbReference type="Gene3D" id="2.60.40.10">
    <property type="entry name" value="Immunoglobulins"/>
    <property type="match status" value="2"/>
</dbReference>
<keyword evidence="2" id="KW-0378">Hydrolase</keyword>
<proteinExistence type="inferred from homology"/>
<dbReference type="Gene3D" id="3.20.20.80">
    <property type="entry name" value="Glycosidases"/>
    <property type="match status" value="1"/>
</dbReference>